<dbReference type="SUPFAM" id="SSF118352">
    <property type="entry name" value="HSP33 redox switch-like"/>
    <property type="match status" value="1"/>
</dbReference>
<dbReference type="KEGG" id="ocy:OSSY52_13420"/>
<organism evidence="7 8">
    <name type="scientific">Tepiditoga spiralis</name>
    <dbReference type="NCBI Taxonomy" id="2108365"/>
    <lineage>
        <taxon>Bacteria</taxon>
        <taxon>Thermotogati</taxon>
        <taxon>Thermotogota</taxon>
        <taxon>Thermotogae</taxon>
        <taxon>Petrotogales</taxon>
        <taxon>Petrotogaceae</taxon>
        <taxon>Tepiditoga</taxon>
    </lineage>
</organism>
<dbReference type="GO" id="GO:0044183">
    <property type="term" value="F:protein folding chaperone"/>
    <property type="evidence" value="ECO:0007669"/>
    <property type="project" value="TreeGrafter"/>
</dbReference>
<dbReference type="GO" id="GO:0005737">
    <property type="term" value="C:cytoplasm"/>
    <property type="evidence" value="ECO:0007669"/>
    <property type="project" value="UniProtKB-SubCell"/>
</dbReference>
<dbReference type="Gene3D" id="3.90.1280.10">
    <property type="entry name" value="HSP33 redox switch-like"/>
    <property type="match status" value="1"/>
</dbReference>
<dbReference type="GO" id="GO:0051082">
    <property type="term" value="F:unfolded protein binding"/>
    <property type="evidence" value="ECO:0007669"/>
    <property type="project" value="UniProtKB-UniRule"/>
</dbReference>
<evidence type="ECO:0000256" key="3">
    <source>
        <dbReference type="ARBA" id="ARBA00023157"/>
    </source>
</evidence>
<dbReference type="GO" id="GO:0042026">
    <property type="term" value="P:protein refolding"/>
    <property type="evidence" value="ECO:0007669"/>
    <property type="project" value="TreeGrafter"/>
</dbReference>
<feature type="disulfide bond" description="Redox-active" evidence="6">
    <location>
        <begin position="264"/>
        <end position="267"/>
    </location>
</feature>
<sequence length="288" mass="32125">MGKVYQTSVYNGRVRLVALDTTDIVKYLQKIHDLSPLSSVVLGRVATASLLLGSYMSENEKVTVVFNGDGPAGSVAAESGSDFKVRAYIDNKHLNTFINEKGKFDVAKAIGKGMLYVTRDLRLREPVTSNIEIISGEIAEDIAMYLNHSEQVPSAVSLGVLTDKDGIKSAGGFMLQILDQTLEEEKIKKIENIFLSLPSISTYIAENNKLEYLLDAFGEKDYLNVYESKFECSCNKEITSKALLHLNVEELEELKEKGQAEVTCNWCSKRYIFNKEEIQKIISEKLEG</sequence>
<dbReference type="InterPro" id="IPR016153">
    <property type="entry name" value="Heat_shock_Hsp33_N"/>
</dbReference>
<name>A0A7G1G4B9_9BACT</name>
<evidence type="ECO:0000256" key="2">
    <source>
        <dbReference type="ARBA" id="ARBA00022833"/>
    </source>
</evidence>
<protein>
    <recommendedName>
        <fullName evidence="6">33 kDa chaperonin</fullName>
    </recommendedName>
    <alternativeName>
        <fullName evidence="6">Heat shock protein 33 homolog</fullName>
        <shortName evidence="6">HSP33</shortName>
    </alternativeName>
</protein>
<dbReference type="PANTHER" id="PTHR30111:SF1">
    <property type="entry name" value="33 KDA CHAPERONIN"/>
    <property type="match status" value="1"/>
</dbReference>
<dbReference type="HAMAP" id="MF_00117">
    <property type="entry name" value="HslO"/>
    <property type="match status" value="1"/>
</dbReference>
<keyword evidence="2 6" id="KW-0862">Zinc</keyword>
<keyword evidence="4 6" id="KW-0143">Chaperone</keyword>
<accession>A0A7G1G4B9</accession>
<keyword evidence="3 6" id="KW-1015">Disulfide bond</keyword>
<keyword evidence="1 6" id="KW-0963">Cytoplasm</keyword>
<dbReference type="InParanoid" id="A0A7G1G4B9"/>
<dbReference type="RefSeq" id="WP_190613601.1">
    <property type="nucleotide sequence ID" value="NZ_AP018712.1"/>
</dbReference>
<evidence type="ECO:0000256" key="1">
    <source>
        <dbReference type="ARBA" id="ARBA00022490"/>
    </source>
</evidence>
<dbReference type="NCBIfam" id="NF001033">
    <property type="entry name" value="PRK00114.1"/>
    <property type="match status" value="1"/>
</dbReference>
<proteinExistence type="inferred from homology"/>
<comment type="PTM">
    <text evidence="6">Under oxidizing conditions two disulfide bonds are formed involving the reactive cysteines. Under reducing conditions zinc is bound to the reactive cysteines and the protein is inactive.</text>
</comment>
<gene>
    <name evidence="6 7" type="primary">hslO</name>
    <name evidence="7" type="ORF">OSSY52_13420</name>
</gene>
<dbReference type="PANTHER" id="PTHR30111">
    <property type="entry name" value="33 KDA CHAPERONIN"/>
    <property type="match status" value="1"/>
</dbReference>
<keyword evidence="5 6" id="KW-0676">Redox-active center</keyword>
<comment type="function">
    <text evidence="6">Redox regulated molecular chaperone. Protects both thermally unfolding and oxidatively damaged proteins from irreversible aggregation. Plays an important role in the bacterial defense system toward oxidative stress.</text>
</comment>
<dbReference type="Proteomes" id="UP000516361">
    <property type="component" value="Chromosome"/>
</dbReference>
<dbReference type="EMBL" id="AP018712">
    <property type="protein sequence ID" value="BBE31201.1"/>
    <property type="molecule type" value="Genomic_DNA"/>
</dbReference>
<evidence type="ECO:0000256" key="6">
    <source>
        <dbReference type="HAMAP-Rule" id="MF_00117"/>
    </source>
</evidence>
<dbReference type="FunCoup" id="A0A7G1G4B9">
    <property type="interactions" value="120"/>
</dbReference>
<comment type="similarity">
    <text evidence="6">Belongs to the HSP33 family.</text>
</comment>
<dbReference type="Pfam" id="PF01430">
    <property type="entry name" value="HSP33"/>
    <property type="match status" value="1"/>
</dbReference>
<evidence type="ECO:0000313" key="7">
    <source>
        <dbReference type="EMBL" id="BBE31201.1"/>
    </source>
</evidence>
<dbReference type="AlphaFoldDB" id="A0A7G1G4B9"/>
<dbReference type="SUPFAM" id="SSF64397">
    <property type="entry name" value="Hsp33 domain"/>
    <property type="match status" value="1"/>
</dbReference>
<keyword evidence="8" id="KW-1185">Reference proteome</keyword>
<evidence type="ECO:0000256" key="4">
    <source>
        <dbReference type="ARBA" id="ARBA00023186"/>
    </source>
</evidence>
<dbReference type="Gene3D" id="3.55.30.10">
    <property type="entry name" value="Hsp33 domain"/>
    <property type="match status" value="1"/>
</dbReference>
<evidence type="ECO:0000256" key="5">
    <source>
        <dbReference type="ARBA" id="ARBA00023284"/>
    </source>
</evidence>
<dbReference type="CDD" id="cd00498">
    <property type="entry name" value="Hsp33"/>
    <property type="match status" value="1"/>
</dbReference>
<dbReference type="InterPro" id="IPR016154">
    <property type="entry name" value="Heat_shock_Hsp33_C"/>
</dbReference>
<feature type="disulfide bond" description="Redox-active" evidence="6">
    <location>
        <begin position="232"/>
        <end position="234"/>
    </location>
</feature>
<dbReference type="PIRSF" id="PIRSF005261">
    <property type="entry name" value="Heat_shock_Hsp33"/>
    <property type="match status" value="1"/>
</dbReference>
<reference evidence="7 8" key="1">
    <citation type="submission" date="2018-06" db="EMBL/GenBank/DDBJ databases">
        <title>Genome sequencing of Oceanotoga sp. sy52.</title>
        <authorList>
            <person name="Mori K."/>
        </authorList>
    </citation>
    <scope>NUCLEOTIDE SEQUENCE [LARGE SCALE GENOMIC DNA]</scope>
    <source>
        <strain evidence="8">sy52</strain>
    </source>
</reference>
<comment type="subcellular location">
    <subcellularLocation>
        <location evidence="6">Cytoplasm</location>
    </subcellularLocation>
</comment>
<evidence type="ECO:0000313" key="8">
    <source>
        <dbReference type="Proteomes" id="UP000516361"/>
    </source>
</evidence>
<dbReference type="InterPro" id="IPR000397">
    <property type="entry name" value="Heat_shock_Hsp33"/>
</dbReference>